<dbReference type="PROSITE" id="PS51257">
    <property type="entry name" value="PROKAR_LIPOPROTEIN"/>
    <property type="match status" value="1"/>
</dbReference>
<dbReference type="SUPFAM" id="SSF53822">
    <property type="entry name" value="Periplasmic binding protein-like I"/>
    <property type="match status" value="1"/>
</dbReference>
<gene>
    <name evidence="3" type="ORF">BALAC2494_00363</name>
</gene>
<dbReference type="Gene3D" id="3.40.50.2300">
    <property type="match status" value="3"/>
</dbReference>
<keyword evidence="2" id="KW-0732">Signal</keyword>
<feature type="region of interest" description="Disordered" evidence="1">
    <location>
        <begin position="377"/>
        <end position="404"/>
    </location>
</feature>
<evidence type="ECO:0000313" key="4">
    <source>
        <dbReference type="Proteomes" id="UP000008394"/>
    </source>
</evidence>
<feature type="compositionally biased region" description="Acidic residues" evidence="1">
    <location>
        <begin position="163"/>
        <end position="174"/>
    </location>
</feature>
<dbReference type="RefSeq" id="WP_004218024.1">
    <property type="nucleotide sequence ID" value="NC_017215.1"/>
</dbReference>
<accession>A0A806FIG0</accession>
<evidence type="ECO:0000313" key="3">
    <source>
        <dbReference type="EMBL" id="AEK30223.1"/>
    </source>
</evidence>
<dbReference type="EMBL" id="CP002915">
    <property type="protein sequence ID" value="AEK30223.1"/>
    <property type="molecule type" value="Genomic_DNA"/>
</dbReference>
<feature type="chain" id="PRO_5039060870" evidence="2">
    <location>
        <begin position="27"/>
        <end position="504"/>
    </location>
</feature>
<organism evidence="3 4">
    <name type="scientific">Bifidobacterium animalis subsp. lactis CNCM I-2494</name>
    <dbReference type="NCBI Taxonomy" id="1042403"/>
    <lineage>
        <taxon>Bacteria</taxon>
        <taxon>Bacillati</taxon>
        <taxon>Actinomycetota</taxon>
        <taxon>Actinomycetes</taxon>
        <taxon>Bifidobacteriales</taxon>
        <taxon>Bifidobacteriaceae</taxon>
        <taxon>Bifidobacterium</taxon>
    </lineage>
</organism>
<feature type="signal peptide" evidence="2">
    <location>
        <begin position="1"/>
        <end position="26"/>
    </location>
</feature>
<reference evidence="3 4" key="1">
    <citation type="journal article" date="2011" name="J. Bacteriol.">
        <title>Genome Sequence of the Probiotic Strain Bifidobacterium animalis subsp. lactis CNCM I-2494.</title>
        <authorList>
            <person name="Chervaux C."/>
            <person name="Grimaldi C."/>
            <person name="Bolotin A."/>
            <person name="Quinquis B."/>
            <person name="Legrain-Raspaud S."/>
            <person name="van Hylckama Vlieg J.E."/>
            <person name="Denariaz G."/>
            <person name="Smokvina T."/>
        </authorList>
    </citation>
    <scope>NUCLEOTIDE SEQUENCE [LARGE SCALE GENOMIC DNA]</scope>
    <source>
        <strain evidence="3 4">CNCM I-2494</strain>
    </source>
</reference>
<evidence type="ECO:0000256" key="1">
    <source>
        <dbReference type="SAM" id="MobiDB-lite"/>
    </source>
</evidence>
<dbReference type="GeneID" id="29695329"/>
<feature type="region of interest" description="Disordered" evidence="1">
    <location>
        <begin position="153"/>
        <end position="179"/>
    </location>
</feature>
<protein>
    <submittedName>
        <fullName evidence="3">Hypothetical membrane associated protein</fullName>
    </submittedName>
</protein>
<name>A0A806FIG0_BIFAN</name>
<sequence length="504" mass="53988">MGKGTSHIIRAFVSLAMAGSLMCATAGCSTDPLTGTATTSPSATTAASTGHVALFLPSNSPNLSQNVPLNNWNTLNDSLENALSTGGFSGKSMNRETSGSLASQSDALKRYVQERLNADSKEQYGDPQTEQGATTIVIAPAVRLDRNYGEYSHFITTPNQEPSDQDASDTDSDESSSMRQIADSLNKAKNAGMHVVVLGNPIDGFVPNVYVPLVTAADIGRMQAQQIVSKLDLDAVSESNPKAIEVLLPNTDPSGKNNSFQAQAFEGIWEVLGPYFRQRKAYSPSQRLSFFTTKSDYKDVMFKATKDSQIEDELKSRLETKGRDAAVRIDGILAMNDFTAAASIKALKTMGYSGSSMDVNPSITIFDVVGNIAGRKPLNRQRVPDPAQSGDESAQPSQTTKTDSKQWPIITGFGAYISDIPNIVNGLQWMTGLVDVHANTGTIAQIALQLNRKEKLSNIAELKTSDDYGSEIPTLHMTLLAVSAANLKAALIDPGYISLADADM</sequence>
<proteinExistence type="predicted"/>
<dbReference type="Proteomes" id="UP000008394">
    <property type="component" value="Chromosome"/>
</dbReference>
<dbReference type="InterPro" id="IPR028082">
    <property type="entry name" value="Peripla_BP_I"/>
</dbReference>
<feature type="compositionally biased region" description="Polar residues" evidence="1">
    <location>
        <begin position="390"/>
        <end position="401"/>
    </location>
</feature>
<dbReference type="KEGG" id="bnm:BALAC2494_00363"/>
<evidence type="ECO:0000256" key="2">
    <source>
        <dbReference type="SAM" id="SignalP"/>
    </source>
</evidence>
<dbReference type="AlphaFoldDB" id="A0A806FIG0"/>